<evidence type="ECO:0000256" key="1">
    <source>
        <dbReference type="ARBA" id="ARBA00005995"/>
    </source>
</evidence>
<dbReference type="Proteomes" id="UP000187012">
    <property type="component" value="Unassembled WGS sequence"/>
</dbReference>
<dbReference type="Pfam" id="PF01593">
    <property type="entry name" value="Amino_oxidase"/>
    <property type="match status" value="1"/>
</dbReference>
<gene>
    <name evidence="3" type="ORF">BN2475_1650003</name>
</gene>
<accession>A0A1N7SRW5</accession>
<dbReference type="GO" id="GO:0016491">
    <property type="term" value="F:oxidoreductase activity"/>
    <property type="evidence" value="ECO:0007669"/>
    <property type="project" value="InterPro"/>
</dbReference>
<dbReference type="OrthoDB" id="3972913at2"/>
<dbReference type="PANTHER" id="PTHR43563:SF1">
    <property type="entry name" value="AMINE OXIDASE [FLAVIN-CONTAINING] B"/>
    <property type="match status" value="1"/>
</dbReference>
<dbReference type="PRINTS" id="PR00420">
    <property type="entry name" value="RNGMNOXGNASE"/>
</dbReference>
<dbReference type="SUPFAM" id="SSF51905">
    <property type="entry name" value="FAD/NAD(P)-binding domain"/>
    <property type="match status" value="1"/>
</dbReference>
<feature type="domain" description="Amine oxidase" evidence="2">
    <location>
        <begin position="114"/>
        <end position="366"/>
    </location>
</feature>
<dbReference type="PANTHER" id="PTHR43563">
    <property type="entry name" value="AMINE OXIDASE"/>
    <property type="match status" value="1"/>
</dbReference>
<dbReference type="InterPro" id="IPR002937">
    <property type="entry name" value="Amino_oxidase"/>
</dbReference>
<dbReference type="Pfam" id="PF13450">
    <property type="entry name" value="NAD_binding_8"/>
    <property type="match status" value="1"/>
</dbReference>
<name>A0A1N7SRW5_9BURK</name>
<dbReference type="SUPFAM" id="SSF54373">
    <property type="entry name" value="FAD-linked reductases, C-terminal domain"/>
    <property type="match status" value="1"/>
</dbReference>
<dbReference type="InterPro" id="IPR050703">
    <property type="entry name" value="Flavin_MAO"/>
</dbReference>
<organism evidence="3 4">
    <name type="scientific">Paraburkholderia ribeironis</name>
    <dbReference type="NCBI Taxonomy" id="1247936"/>
    <lineage>
        <taxon>Bacteria</taxon>
        <taxon>Pseudomonadati</taxon>
        <taxon>Pseudomonadota</taxon>
        <taxon>Betaproteobacteria</taxon>
        <taxon>Burkholderiales</taxon>
        <taxon>Burkholderiaceae</taxon>
        <taxon>Paraburkholderia</taxon>
    </lineage>
</organism>
<evidence type="ECO:0000313" key="3">
    <source>
        <dbReference type="EMBL" id="SIT49663.1"/>
    </source>
</evidence>
<dbReference type="STRING" id="1247936.BN2475_1650003"/>
<dbReference type="Gene3D" id="3.50.50.60">
    <property type="entry name" value="FAD/NAD(P)-binding domain"/>
    <property type="match status" value="2"/>
</dbReference>
<dbReference type="AlphaFoldDB" id="A0A1N7SRW5"/>
<evidence type="ECO:0000259" key="2">
    <source>
        <dbReference type="Pfam" id="PF01593"/>
    </source>
</evidence>
<proteinExistence type="inferred from homology"/>
<evidence type="ECO:0000313" key="4">
    <source>
        <dbReference type="Proteomes" id="UP000187012"/>
    </source>
</evidence>
<dbReference type="RefSeq" id="WP_094783476.1">
    <property type="nucleotide sequence ID" value="NZ_CYGX02000165.1"/>
</dbReference>
<reference evidence="3 4" key="1">
    <citation type="submission" date="2016-12" db="EMBL/GenBank/DDBJ databases">
        <authorList>
            <person name="Song W.-J."/>
            <person name="Kurnit D.M."/>
        </authorList>
    </citation>
    <scope>NUCLEOTIDE SEQUENCE [LARGE SCALE GENOMIC DNA]</scope>
    <source>
        <strain evidence="3 4">STM7296</strain>
    </source>
</reference>
<keyword evidence="4" id="KW-1185">Reference proteome</keyword>
<dbReference type="InterPro" id="IPR036188">
    <property type="entry name" value="FAD/NAD-bd_sf"/>
</dbReference>
<protein>
    <submittedName>
        <fullName evidence="3">Amine oxidase</fullName>
    </submittedName>
</protein>
<comment type="similarity">
    <text evidence="1">Belongs to the flavin monoamine oxidase family.</text>
</comment>
<dbReference type="EMBL" id="CYGX02000165">
    <property type="protein sequence ID" value="SIT49663.1"/>
    <property type="molecule type" value="Genomic_DNA"/>
</dbReference>
<sequence>MKSARIAIIGGGLSGLYAALLLEQQGIEDYVLLEARSTFGGRILSVSPTGMDEAGQDTSDTFDRFDLGPTWFRPEFQPQLDRLVGGLALERFEQHDAGSMIIERWPHEGPLRVDSSYAASPPSMRLVGGMNALVAALRKKLPQDRLSVGHRVKRVRHAGQQIEVDAEDSHERLITYRVQFVLLAVPPRLATSAIDFTPALPDSISRAWSNTATWMASHAKYVAVYDRPFWRDRGLSGEARSAVGPLAEIHDASMPGGSAALFGFFGIPARTRKRVPEQELLLHCRAQFKRMFGAEAERPKAELIKDWAADPLTATAVDLDGTAGHGEAPQATVASGPWHGRLAGIASEWSARFPGYLAGAVDAATIGVREAIHAAAADGWASGAIARRRNQESFNPPTL</sequence>